<evidence type="ECO:0000313" key="2">
    <source>
        <dbReference type="EMBL" id="RLP73653.1"/>
    </source>
</evidence>
<sequence>MAMNRQRYIKPDLFRDEDLATLDPKVRLTAIGLHLYVDDHGRASATAALLKADLWALDRDMTEDLVDEHLLLLAEIGYLTLYAVGKRTYLALTEMARVDRPSASKIPDPPAQDSLANGSGAIREPLAVVEEERGREWEREWEQESGQAWAGEEDHSGAARESLGPSMFCPDHEETLGTFQPCGPCGTARQRHKVWTQKQLKNASAPRFEDEGVSHG</sequence>
<keyword evidence="3" id="KW-1185">Reference proteome</keyword>
<reference evidence="2 3" key="1">
    <citation type="submission" date="2018-10" db="EMBL/GenBank/DDBJ databases">
        <authorList>
            <person name="Li J."/>
        </authorList>
    </citation>
    <scope>NUCLEOTIDE SEQUENCE [LARGE SCALE GENOMIC DNA]</scope>
    <source>
        <strain evidence="2 3">IF 016277</strain>
    </source>
</reference>
<dbReference type="AlphaFoldDB" id="A0A3L7A038"/>
<evidence type="ECO:0000256" key="1">
    <source>
        <dbReference type="SAM" id="MobiDB-lite"/>
    </source>
</evidence>
<name>A0A3L7A038_9MICO</name>
<evidence type="ECO:0000313" key="3">
    <source>
        <dbReference type="Proteomes" id="UP000272503"/>
    </source>
</evidence>
<organism evidence="2 3">
    <name type="scientific">Mycetocola tolaasinivorans</name>
    <dbReference type="NCBI Taxonomy" id="76635"/>
    <lineage>
        <taxon>Bacteria</taxon>
        <taxon>Bacillati</taxon>
        <taxon>Actinomycetota</taxon>
        <taxon>Actinomycetes</taxon>
        <taxon>Micrococcales</taxon>
        <taxon>Microbacteriaceae</taxon>
        <taxon>Mycetocola</taxon>
    </lineage>
</organism>
<dbReference type="Proteomes" id="UP000272503">
    <property type="component" value="Unassembled WGS sequence"/>
</dbReference>
<accession>A0A3L7A038</accession>
<dbReference type="EMBL" id="RCUX01000013">
    <property type="protein sequence ID" value="RLP73653.1"/>
    <property type="molecule type" value="Genomic_DNA"/>
</dbReference>
<proteinExistence type="predicted"/>
<comment type="caution">
    <text evidence="2">The sequence shown here is derived from an EMBL/GenBank/DDBJ whole genome shotgun (WGS) entry which is preliminary data.</text>
</comment>
<dbReference type="OrthoDB" id="5065756at2"/>
<feature type="region of interest" description="Disordered" evidence="1">
    <location>
        <begin position="138"/>
        <end position="169"/>
    </location>
</feature>
<protein>
    <submittedName>
        <fullName evidence="2">Uncharacterized protein</fullName>
    </submittedName>
</protein>
<dbReference type="RefSeq" id="WP_121649556.1">
    <property type="nucleotide sequence ID" value="NZ_RCUX01000013.1"/>
</dbReference>
<gene>
    <name evidence="2" type="ORF">D9V32_14070</name>
</gene>